<dbReference type="GO" id="GO:0003677">
    <property type="term" value="F:DNA binding"/>
    <property type="evidence" value="ECO:0007669"/>
    <property type="project" value="UniProtKB-KW"/>
</dbReference>
<comment type="similarity">
    <text evidence="2">Belongs to the uracil-DNA glycosylase (UDG) superfamily. SMUG1 family.</text>
</comment>
<evidence type="ECO:0000256" key="3">
    <source>
        <dbReference type="ARBA" id="ARBA00022763"/>
    </source>
</evidence>
<keyword evidence="4" id="KW-0378">Hydrolase</keyword>
<dbReference type="InterPro" id="IPR036895">
    <property type="entry name" value="Uracil-DNA_glycosylase-like_sf"/>
</dbReference>
<accession>A0AAJ7SGD6</accession>
<dbReference type="SUPFAM" id="SSF52141">
    <property type="entry name" value="Uracil-DNA glycosylase-like"/>
    <property type="match status" value="1"/>
</dbReference>
<dbReference type="InterPro" id="IPR005122">
    <property type="entry name" value="Uracil-DNA_glycosylase-like"/>
</dbReference>
<feature type="region of interest" description="Disordered" evidence="8">
    <location>
        <begin position="282"/>
        <end position="345"/>
    </location>
</feature>
<keyword evidence="3" id="KW-0227">DNA damage</keyword>
<keyword evidence="6" id="KW-0234">DNA repair</keyword>
<keyword evidence="5" id="KW-0238">DNA-binding</keyword>
<dbReference type="GeneID" id="100907756"/>
<evidence type="ECO:0000256" key="1">
    <source>
        <dbReference type="ARBA" id="ARBA00004123"/>
    </source>
</evidence>
<comment type="subcellular location">
    <subcellularLocation>
        <location evidence="1">Nucleus</location>
    </subcellularLocation>
</comment>
<feature type="compositionally biased region" description="Polar residues" evidence="8">
    <location>
        <begin position="436"/>
        <end position="445"/>
    </location>
</feature>
<dbReference type="CTD" id="42078"/>
<dbReference type="PANTHER" id="PTHR13235">
    <property type="entry name" value="SINGLE-STRAND SELECTIVE MONOFUNCTIONAL URACIL DNA GLYCOSYLASE"/>
    <property type="match status" value="1"/>
</dbReference>
<evidence type="ECO:0000256" key="7">
    <source>
        <dbReference type="ARBA" id="ARBA00023242"/>
    </source>
</evidence>
<evidence type="ECO:0000313" key="10">
    <source>
        <dbReference type="Proteomes" id="UP000694867"/>
    </source>
</evidence>
<evidence type="ECO:0000256" key="2">
    <source>
        <dbReference type="ARBA" id="ARBA00007889"/>
    </source>
</evidence>
<evidence type="ECO:0000313" key="11">
    <source>
        <dbReference type="RefSeq" id="XP_028968149.1"/>
    </source>
</evidence>
<proteinExistence type="inferred from homology"/>
<feature type="compositionally biased region" description="Polar residues" evidence="8">
    <location>
        <begin position="464"/>
        <end position="477"/>
    </location>
</feature>
<evidence type="ECO:0000256" key="5">
    <source>
        <dbReference type="ARBA" id="ARBA00023125"/>
    </source>
</evidence>
<evidence type="ECO:0000259" key="9">
    <source>
        <dbReference type="Pfam" id="PF03167"/>
    </source>
</evidence>
<dbReference type="Gene3D" id="3.40.470.10">
    <property type="entry name" value="Uracil-DNA glycosylase-like domain"/>
    <property type="match status" value="1"/>
</dbReference>
<gene>
    <name evidence="11" type="primary">LOC100907756</name>
</gene>
<dbReference type="PANTHER" id="PTHR13235:SF2">
    <property type="entry name" value="SINGLE-STRAND SELECTIVE MONOFUNCTIONAL URACIL DNA GLYCOSYLASE"/>
    <property type="match status" value="1"/>
</dbReference>
<dbReference type="FunFam" id="3.40.470.10:FF:000005">
    <property type="entry name" value="Single-strand selective monofunctional uracil DNA glycosylase"/>
    <property type="match status" value="1"/>
</dbReference>
<protein>
    <submittedName>
        <fullName evidence="11">Single-strand selective monofunctional uracil DNA glycosylase</fullName>
    </submittedName>
</protein>
<evidence type="ECO:0000256" key="8">
    <source>
        <dbReference type="SAM" id="MobiDB-lite"/>
    </source>
</evidence>
<dbReference type="GO" id="GO:0005634">
    <property type="term" value="C:nucleus"/>
    <property type="evidence" value="ECO:0007669"/>
    <property type="project" value="UniProtKB-SubCell"/>
</dbReference>
<dbReference type="GO" id="GO:0017065">
    <property type="term" value="F:single-strand selective uracil DNA N-glycosylase activity"/>
    <property type="evidence" value="ECO:0007669"/>
    <property type="project" value="InterPro"/>
</dbReference>
<dbReference type="KEGG" id="goe:100907756"/>
<dbReference type="AlphaFoldDB" id="A0AAJ7SGD6"/>
<feature type="domain" description="Uracil-DNA glycosylase-like" evidence="9">
    <location>
        <begin position="69"/>
        <end position="243"/>
    </location>
</feature>
<dbReference type="RefSeq" id="XP_028968149.1">
    <property type="nucleotide sequence ID" value="XM_029112316.1"/>
</dbReference>
<feature type="region of interest" description="Disordered" evidence="8">
    <location>
        <begin position="436"/>
        <end position="477"/>
    </location>
</feature>
<organism evidence="10 11">
    <name type="scientific">Galendromus occidentalis</name>
    <name type="common">western predatory mite</name>
    <dbReference type="NCBI Taxonomy" id="34638"/>
    <lineage>
        <taxon>Eukaryota</taxon>
        <taxon>Metazoa</taxon>
        <taxon>Ecdysozoa</taxon>
        <taxon>Arthropoda</taxon>
        <taxon>Chelicerata</taxon>
        <taxon>Arachnida</taxon>
        <taxon>Acari</taxon>
        <taxon>Parasitiformes</taxon>
        <taxon>Mesostigmata</taxon>
        <taxon>Gamasina</taxon>
        <taxon>Phytoseioidea</taxon>
        <taxon>Phytoseiidae</taxon>
        <taxon>Typhlodrominae</taxon>
        <taxon>Galendromus</taxon>
    </lineage>
</organism>
<dbReference type="InterPro" id="IPR039134">
    <property type="entry name" value="SMUG1"/>
</dbReference>
<dbReference type="CDD" id="cd19374">
    <property type="entry name" value="UDG-F3_SMUG1-like"/>
    <property type="match status" value="1"/>
</dbReference>
<dbReference type="GO" id="GO:0000703">
    <property type="term" value="F:oxidized pyrimidine nucleobase lesion DNA N-glycosylase activity"/>
    <property type="evidence" value="ECO:0007669"/>
    <property type="project" value="TreeGrafter"/>
</dbReference>
<dbReference type="Proteomes" id="UP000694867">
    <property type="component" value="Unplaced"/>
</dbReference>
<reference evidence="11" key="1">
    <citation type="submission" date="2025-08" db="UniProtKB">
        <authorList>
            <consortium name="RefSeq"/>
        </authorList>
    </citation>
    <scope>IDENTIFICATION</scope>
</reference>
<dbReference type="Pfam" id="PF03167">
    <property type="entry name" value="UDG"/>
    <property type="match status" value="1"/>
</dbReference>
<keyword evidence="7" id="KW-0539">Nucleus</keyword>
<name>A0AAJ7SGD6_9ACAR</name>
<keyword evidence="10" id="KW-1185">Reference proteome</keyword>
<evidence type="ECO:0000256" key="6">
    <source>
        <dbReference type="ARBA" id="ARBA00023204"/>
    </source>
</evidence>
<dbReference type="GO" id="GO:0006284">
    <property type="term" value="P:base-excision repair"/>
    <property type="evidence" value="ECO:0007669"/>
    <property type="project" value="InterPro"/>
</dbReference>
<evidence type="ECO:0000256" key="4">
    <source>
        <dbReference type="ARBA" id="ARBA00022801"/>
    </source>
</evidence>
<sequence>MDALDEQQRAANDLAEKLFEIEVNLGNQLMEIAYDDRVKYIYNPLDYAAETHRDFVRAALGVIKPRTGIKILFIGINPGPYGMAQNGVPFGDTDFVRDWLEVRGIIRKPYREHPKRPVEGFKCKQREMSGKRFWSLIKDLCGGKSELFYECCIVYNFCPLSFMEDSARNITPDQLRGEAKKRLLEACDEALRKVVELLQPEMIVGVGKFAYARAAAASEWLTSHNSQAGAVRVFDIPHPSPASPEANQGWDKLALHKFDQEGLLKLTGWTVSDDRLQEAAKESERIIQAKNNRSPAKRRRTVDGVSSDGSPSPEKRKSRKAQSVEDSRRNCPSVPGGTQFTTPENSVERYFEAGYPSYAVTAPSIPPPTWPSQWSNSPQVPSGFPNSKPPQWNPSSQFMLQSPPQWSGAPWPGTPAPAHSGQYDYYAARSLYQQPAHQGLAQPSQILPPSPTLSPWGSNVPLAAQNSTPWPLSSFQH</sequence>
<feature type="compositionally biased region" description="Polar residues" evidence="8">
    <location>
        <begin position="336"/>
        <end position="345"/>
    </location>
</feature>